<dbReference type="InterPro" id="IPR000659">
    <property type="entry name" value="Pyridox_Oxase"/>
</dbReference>
<evidence type="ECO:0000313" key="11">
    <source>
        <dbReference type="Proteomes" id="UP001233271"/>
    </source>
</evidence>
<evidence type="ECO:0000256" key="4">
    <source>
        <dbReference type="ARBA" id="ARBA00012801"/>
    </source>
</evidence>
<dbReference type="InterPro" id="IPR012349">
    <property type="entry name" value="Split_barrel_FMN-bd"/>
</dbReference>
<reference evidence="10" key="1">
    <citation type="journal article" date="2023" name="BMC Genomics">
        <title>Chromosome-level genome assemblies of Cutaneotrichosporon spp. (Trichosporonales, Basidiomycota) reveal imbalanced evolution between nucleotide sequences and chromosome synteny.</title>
        <authorList>
            <person name="Kobayashi Y."/>
            <person name="Kayamori A."/>
            <person name="Aoki K."/>
            <person name="Shiwa Y."/>
            <person name="Matsutani M."/>
            <person name="Fujita N."/>
            <person name="Sugita T."/>
            <person name="Iwasaki W."/>
            <person name="Tanaka N."/>
            <person name="Takashima M."/>
        </authorList>
    </citation>
    <scope>NUCLEOTIDE SEQUENCE</scope>
    <source>
        <strain evidence="10">HIS019</strain>
    </source>
</reference>
<gene>
    <name evidence="10" type="primary">PDX3</name>
    <name evidence="10" type="ORF">CcaverHIS019_0301990</name>
</gene>
<dbReference type="PANTHER" id="PTHR10851:SF0">
    <property type="entry name" value="PYRIDOXINE-5'-PHOSPHATE OXIDASE"/>
    <property type="match status" value="1"/>
</dbReference>
<dbReference type="KEGG" id="ccac:CcaHIS019_0301990"/>
<sequence>MFLLQRPRLHVTPNLAYITARSPPVAPTLTRNLTSALDVNTISEHSESTPKGLKLTSHHQYHAERLTRDNLPTDPFTLFRKWLDDALATVREPEAMTLCTATPSGVPSARAVLLKEVDDRGFLFFTNYASRKGAELEANPHAALALHWREVARQVRVVGAVEKVSKADSEEYFASRPRKSRIGAWASAQSSVVEEGELEAAVQKAEAQFEDKDVPCPPGWGGFRVVPTEVEFWAGQPSRLHDRFVYLRNSEGAPWRVERRAP</sequence>
<dbReference type="EC" id="1.4.3.5" evidence="4"/>
<dbReference type="NCBIfam" id="TIGR00558">
    <property type="entry name" value="pdxH"/>
    <property type="match status" value="1"/>
</dbReference>
<evidence type="ECO:0000259" key="8">
    <source>
        <dbReference type="Pfam" id="PF01243"/>
    </source>
</evidence>
<evidence type="ECO:0000259" key="9">
    <source>
        <dbReference type="Pfam" id="PF10590"/>
    </source>
</evidence>
<feature type="domain" description="Pyridoxine 5'-phosphate oxidase dimerisation C-terminal" evidence="9">
    <location>
        <begin position="220"/>
        <end position="262"/>
    </location>
</feature>
<keyword evidence="6" id="KW-0288">FMN</keyword>
<evidence type="ECO:0000256" key="3">
    <source>
        <dbReference type="ARBA" id="ARBA00005037"/>
    </source>
</evidence>
<accession>A0AA48I2Q3</accession>
<dbReference type="Pfam" id="PF10590">
    <property type="entry name" value="PNP_phzG_C"/>
    <property type="match status" value="1"/>
</dbReference>
<evidence type="ECO:0000313" key="10">
    <source>
        <dbReference type="EMBL" id="BEI90129.1"/>
    </source>
</evidence>
<dbReference type="InterPro" id="IPR011576">
    <property type="entry name" value="Pyridox_Oxase_N"/>
</dbReference>
<evidence type="ECO:0000256" key="6">
    <source>
        <dbReference type="ARBA" id="ARBA00022643"/>
    </source>
</evidence>
<organism evidence="10 11">
    <name type="scientific">Cutaneotrichosporon cavernicola</name>
    <dbReference type="NCBI Taxonomy" id="279322"/>
    <lineage>
        <taxon>Eukaryota</taxon>
        <taxon>Fungi</taxon>
        <taxon>Dikarya</taxon>
        <taxon>Basidiomycota</taxon>
        <taxon>Agaricomycotina</taxon>
        <taxon>Tremellomycetes</taxon>
        <taxon>Trichosporonales</taxon>
        <taxon>Trichosporonaceae</taxon>
        <taxon>Cutaneotrichosporon</taxon>
    </lineage>
</organism>
<dbReference type="Pfam" id="PF01243">
    <property type="entry name" value="PNPOx_N"/>
    <property type="match status" value="1"/>
</dbReference>
<evidence type="ECO:0000256" key="1">
    <source>
        <dbReference type="ARBA" id="ARBA00001917"/>
    </source>
</evidence>
<dbReference type="GO" id="GO:0004733">
    <property type="term" value="F:pyridoxamine phosphate oxidase activity"/>
    <property type="evidence" value="ECO:0007669"/>
    <property type="project" value="UniProtKB-EC"/>
</dbReference>
<name>A0AA48I2Q3_9TREE</name>
<evidence type="ECO:0000256" key="2">
    <source>
        <dbReference type="ARBA" id="ARBA00004738"/>
    </source>
</evidence>
<feature type="domain" description="Pyridoxamine 5'-phosphate oxidase N-terminal" evidence="8">
    <location>
        <begin position="87"/>
        <end position="192"/>
    </location>
</feature>
<dbReference type="Gene3D" id="2.30.110.10">
    <property type="entry name" value="Electron Transport, Fmn-binding Protein, Chain A"/>
    <property type="match status" value="1"/>
</dbReference>
<dbReference type="EMBL" id="AP028214">
    <property type="protein sequence ID" value="BEI90129.1"/>
    <property type="molecule type" value="Genomic_DNA"/>
</dbReference>
<dbReference type="PROSITE" id="PS01064">
    <property type="entry name" value="PYRIDOX_OXIDASE"/>
    <property type="match status" value="1"/>
</dbReference>
<keyword evidence="7" id="KW-0560">Oxidoreductase</keyword>
<dbReference type="HAMAP" id="MF_01629">
    <property type="entry name" value="PdxH"/>
    <property type="match status" value="1"/>
</dbReference>
<dbReference type="GO" id="GO:0008615">
    <property type="term" value="P:pyridoxine biosynthetic process"/>
    <property type="evidence" value="ECO:0007669"/>
    <property type="project" value="InterPro"/>
</dbReference>
<dbReference type="AlphaFoldDB" id="A0AA48I2Q3"/>
<keyword evidence="5" id="KW-0285">Flavoprotein</keyword>
<dbReference type="GeneID" id="85494000"/>
<dbReference type="NCBIfam" id="NF004231">
    <property type="entry name" value="PRK05679.1"/>
    <property type="match status" value="1"/>
</dbReference>
<evidence type="ECO:0000256" key="5">
    <source>
        <dbReference type="ARBA" id="ARBA00022630"/>
    </source>
</evidence>
<protein>
    <recommendedName>
        <fullName evidence="4">pyridoxal 5'-phosphate synthase</fullName>
        <ecNumber evidence="4">1.4.3.5</ecNumber>
    </recommendedName>
</protein>
<keyword evidence="11" id="KW-1185">Reference proteome</keyword>
<dbReference type="InterPro" id="IPR019576">
    <property type="entry name" value="Pyridoxamine_oxidase_dimer_C"/>
</dbReference>
<comment type="pathway">
    <text evidence="3">Cofactor metabolism; pyridoxal 5'-phosphate salvage; pyridoxal 5'-phosphate from pyridoxine 5'-phosphate: step 1/1.</text>
</comment>
<dbReference type="RefSeq" id="XP_060455395.1">
    <property type="nucleotide sequence ID" value="XM_060598619.1"/>
</dbReference>
<dbReference type="Proteomes" id="UP001233271">
    <property type="component" value="Chromosome 3"/>
</dbReference>
<proteinExistence type="inferred from homology"/>
<comment type="cofactor">
    <cofactor evidence="1">
        <name>FMN</name>
        <dbReference type="ChEBI" id="CHEBI:58210"/>
    </cofactor>
</comment>
<dbReference type="InterPro" id="IPR019740">
    <property type="entry name" value="Pyridox_Oxase_CS"/>
</dbReference>
<comment type="pathway">
    <text evidence="2">Cofactor metabolism; pyridoxal 5'-phosphate salvage; pyridoxal 5'-phosphate from pyridoxamine 5'-phosphate: step 1/1.</text>
</comment>
<evidence type="ECO:0000256" key="7">
    <source>
        <dbReference type="ARBA" id="ARBA00023002"/>
    </source>
</evidence>
<dbReference type="SUPFAM" id="SSF50475">
    <property type="entry name" value="FMN-binding split barrel"/>
    <property type="match status" value="1"/>
</dbReference>
<dbReference type="GO" id="GO:0010181">
    <property type="term" value="F:FMN binding"/>
    <property type="evidence" value="ECO:0007669"/>
    <property type="project" value="InterPro"/>
</dbReference>
<dbReference type="PANTHER" id="PTHR10851">
    <property type="entry name" value="PYRIDOXINE-5-PHOSPHATE OXIDASE"/>
    <property type="match status" value="1"/>
</dbReference>